<evidence type="ECO:0000259" key="1">
    <source>
        <dbReference type="Pfam" id="PF04194"/>
    </source>
</evidence>
<evidence type="ECO:0000313" key="3">
    <source>
        <dbReference type="Proteomes" id="UP000603453"/>
    </source>
</evidence>
<name>A0A8H7UV84_9FUNG</name>
<sequence>MSKQVKKEATILLGIPDGEIKDDTDAYITKLGGLPVWLDPQTPPSTKVCTCRICGEAMYLIFQSYVPLPDSPYHRVLYVWGCNKRSCMRKDGSFSVIRSHVVDPAYLKAQRQKEEEKRRKEEKKKAATEAAMANHQKFQLGDVWGNATGFGSGNAGTGFGMKKAPATPFGATPFGTVPSATTPFGATPFGTTPFGTTTKTAASVVAGGKGHQPKKKTTVDEKALMEKMSGLTVDPIEDTLSLPHFPGHYLYIDEERTDNYDAMGIDMSRYKEYLDMEKDLMMDVEETWGGETYEKQHLPRGVDKQFKKFTERVECAPSQCVRYGFGAQPLFYGSLQPQQQEKMTAPCPYCRGPRVFEFQLMPNVLSILPTTDYATKEQDSVGKGKVKNIDTKTVLESWNVGMEFGTILVFVCQKDCHPGQLEDVRYIEEAIVVQYETD</sequence>
<dbReference type="AlphaFoldDB" id="A0A8H7UV84"/>
<dbReference type="PANTHER" id="PTHR47524:SF1">
    <property type="entry name" value="20S RRNA ACCUMULATION PROTEIN 4"/>
    <property type="match status" value="1"/>
</dbReference>
<dbReference type="Proteomes" id="UP000603453">
    <property type="component" value="Unassembled WGS sequence"/>
</dbReference>
<keyword evidence="3" id="KW-1185">Reference proteome</keyword>
<dbReference type="GO" id="GO:0030490">
    <property type="term" value="P:maturation of SSU-rRNA"/>
    <property type="evidence" value="ECO:0007669"/>
    <property type="project" value="TreeGrafter"/>
</dbReference>
<proteinExistence type="predicted"/>
<gene>
    <name evidence="2" type="ORF">INT47_005149</name>
</gene>
<dbReference type="Pfam" id="PF04194">
    <property type="entry name" value="PDCD2_C"/>
    <property type="match status" value="1"/>
</dbReference>
<accession>A0A8H7UV84</accession>
<feature type="domain" description="Programmed cell death protein 2 C-terminal" evidence="1">
    <location>
        <begin position="303"/>
        <end position="434"/>
    </location>
</feature>
<dbReference type="OrthoDB" id="443682at2759"/>
<dbReference type="PANTHER" id="PTHR47524">
    <property type="entry name" value="20S RRNA ACCUMULATION PROTEIN 4"/>
    <property type="match status" value="1"/>
</dbReference>
<protein>
    <recommendedName>
        <fullName evidence="1">Programmed cell death protein 2 C-terminal domain-containing protein</fullName>
    </recommendedName>
</protein>
<evidence type="ECO:0000313" key="2">
    <source>
        <dbReference type="EMBL" id="KAG2196925.1"/>
    </source>
</evidence>
<dbReference type="GO" id="GO:0005737">
    <property type="term" value="C:cytoplasm"/>
    <property type="evidence" value="ECO:0007669"/>
    <property type="project" value="InterPro"/>
</dbReference>
<reference evidence="2" key="1">
    <citation type="submission" date="2020-12" db="EMBL/GenBank/DDBJ databases">
        <title>Metabolic potential, ecology and presence of endohyphal bacteria is reflected in genomic diversity of Mucoromycotina.</title>
        <authorList>
            <person name="Muszewska A."/>
            <person name="Okrasinska A."/>
            <person name="Steczkiewicz K."/>
            <person name="Drgas O."/>
            <person name="Orlowska M."/>
            <person name="Perlinska-Lenart U."/>
            <person name="Aleksandrzak-Piekarczyk T."/>
            <person name="Szatraj K."/>
            <person name="Zielenkiewicz U."/>
            <person name="Pilsyk S."/>
            <person name="Malc E."/>
            <person name="Mieczkowski P."/>
            <person name="Kruszewska J.S."/>
            <person name="Biernat P."/>
            <person name="Pawlowska J."/>
        </authorList>
    </citation>
    <scope>NUCLEOTIDE SEQUENCE</scope>
    <source>
        <strain evidence="2">WA0000017839</strain>
    </source>
</reference>
<dbReference type="EMBL" id="JAEPRD010000137">
    <property type="protein sequence ID" value="KAG2196925.1"/>
    <property type="molecule type" value="Genomic_DNA"/>
</dbReference>
<organism evidence="2 3">
    <name type="scientific">Mucor saturninus</name>
    <dbReference type="NCBI Taxonomy" id="64648"/>
    <lineage>
        <taxon>Eukaryota</taxon>
        <taxon>Fungi</taxon>
        <taxon>Fungi incertae sedis</taxon>
        <taxon>Mucoromycota</taxon>
        <taxon>Mucoromycotina</taxon>
        <taxon>Mucoromycetes</taxon>
        <taxon>Mucorales</taxon>
        <taxon>Mucorineae</taxon>
        <taxon>Mucoraceae</taxon>
        <taxon>Mucor</taxon>
    </lineage>
</organism>
<dbReference type="InterPro" id="IPR007320">
    <property type="entry name" value="PDCD2_C"/>
</dbReference>
<comment type="caution">
    <text evidence="2">The sequence shown here is derived from an EMBL/GenBank/DDBJ whole genome shotgun (WGS) entry which is preliminary data.</text>
</comment>